<dbReference type="InterPro" id="IPR008972">
    <property type="entry name" value="Cupredoxin"/>
</dbReference>
<comment type="similarity">
    <text evidence="1">Belongs to the multicopper oxidase family.</text>
</comment>
<dbReference type="GO" id="GO:0005507">
    <property type="term" value="F:copper ion binding"/>
    <property type="evidence" value="ECO:0007669"/>
    <property type="project" value="InterPro"/>
</dbReference>
<dbReference type="EMBL" id="KN847523">
    <property type="protein sequence ID" value="KIV91825.1"/>
    <property type="molecule type" value="Genomic_DNA"/>
</dbReference>
<dbReference type="Proteomes" id="UP000054302">
    <property type="component" value="Unassembled WGS sequence"/>
</dbReference>
<evidence type="ECO:0000259" key="2">
    <source>
        <dbReference type="Pfam" id="PF07732"/>
    </source>
</evidence>
<dbReference type="Gene3D" id="2.60.40.420">
    <property type="entry name" value="Cupredoxins - blue copper proteins"/>
    <property type="match status" value="1"/>
</dbReference>
<dbReference type="RefSeq" id="XP_016223399.1">
    <property type="nucleotide sequence ID" value="XM_016371106.1"/>
</dbReference>
<dbReference type="HOGENOM" id="CLU_2263745_0_0_1"/>
<evidence type="ECO:0000313" key="3">
    <source>
        <dbReference type="EMBL" id="KIV91825.1"/>
    </source>
</evidence>
<evidence type="ECO:0000313" key="4">
    <source>
        <dbReference type="Proteomes" id="UP000054302"/>
    </source>
</evidence>
<keyword evidence="4" id="KW-1185">Reference proteome</keyword>
<accession>A0A0D1WRN8</accession>
<proteinExistence type="inferred from homology"/>
<gene>
    <name evidence="3" type="ORF">PV10_06322</name>
</gene>
<dbReference type="Pfam" id="PF07732">
    <property type="entry name" value="Cu-oxidase_3"/>
    <property type="match status" value="1"/>
</dbReference>
<dbReference type="GeneID" id="27324167"/>
<dbReference type="OrthoDB" id="2121828at2759"/>
<dbReference type="InterPro" id="IPR011707">
    <property type="entry name" value="Cu-oxidase-like_N"/>
</dbReference>
<name>A0A0D1WRN8_EXOME</name>
<dbReference type="VEuPathDB" id="FungiDB:PV10_06322"/>
<dbReference type="AlphaFoldDB" id="A0A0D1WRN8"/>
<feature type="domain" description="Plastocyanin-like" evidence="2">
    <location>
        <begin position="2"/>
        <end position="53"/>
    </location>
</feature>
<sequence length="103" mass="11610">MSPGPPLYLREGSTTWVRVFNDLEDQNLTVHGLTQRTAPFSDGTPILSQLPIEHLSFSTRQSYLGDHLFIIDSTASATSRPCLMTIKSLKSFIYLMFLGFRTK</sequence>
<evidence type="ECO:0000256" key="1">
    <source>
        <dbReference type="ARBA" id="ARBA00010609"/>
    </source>
</evidence>
<reference evidence="3 4" key="1">
    <citation type="submission" date="2015-01" db="EMBL/GenBank/DDBJ databases">
        <title>The Genome Sequence of Exophiala mesophila CBS40295.</title>
        <authorList>
            <consortium name="The Broad Institute Genomics Platform"/>
            <person name="Cuomo C."/>
            <person name="de Hoog S."/>
            <person name="Gorbushina A."/>
            <person name="Stielow B."/>
            <person name="Teixiera M."/>
            <person name="Abouelleil A."/>
            <person name="Chapman S.B."/>
            <person name="Priest M."/>
            <person name="Young S.K."/>
            <person name="Wortman J."/>
            <person name="Nusbaum C."/>
            <person name="Birren B."/>
        </authorList>
    </citation>
    <scope>NUCLEOTIDE SEQUENCE [LARGE SCALE GENOMIC DNA]</scope>
    <source>
        <strain evidence="3 4">CBS 40295</strain>
    </source>
</reference>
<dbReference type="STRING" id="212818.A0A0D1WRN8"/>
<dbReference type="SUPFAM" id="SSF49503">
    <property type="entry name" value="Cupredoxins"/>
    <property type="match status" value="1"/>
</dbReference>
<protein>
    <recommendedName>
        <fullName evidence="2">Plastocyanin-like domain-containing protein</fullName>
    </recommendedName>
</protein>
<organism evidence="3 4">
    <name type="scientific">Exophiala mesophila</name>
    <name type="common">Black yeast-like fungus</name>
    <dbReference type="NCBI Taxonomy" id="212818"/>
    <lineage>
        <taxon>Eukaryota</taxon>
        <taxon>Fungi</taxon>
        <taxon>Dikarya</taxon>
        <taxon>Ascomycota</taxon>
        <taxon>Pezizomycotina</taxon>
        <taxon>Eurotiomycetes</taxon>
        <taxon>Chaetothyriomycetidae</taxon>
        <taxon>Chaetothyriales</taxon>
        <taxon>Herpotrichiellaceae</taxon>
        <taxon>Exophiala</taxon>
    </lineage>
</organism>